<keyword evidence="2" id="KW-0472">Membrane</keyword>
<keyword evidence="3" id="KW-0732">Signal</keyword>
<dbReference type="Proteomes" id="UP000198251">
    <property type="component" value="Chromosome I"/>
</dbReference>
<evidence type="ECO:0000313" key="5">
    <source>
        <dbReference type="Proteomes" id="UP000198251"/>
    </source>
</evidence>
<organism evidence="4 5">
    <name type="scientific">Micromonospora echinofusca</name>
    <dbReference type="NCBI Taxonomy" id="47858"/>
    <lineage>
        <taxon>Bacteria</taxon>
        <taxon>Bacillati</taxon>
        <taxon>Actinomycetota</taxon>
        <taxon>Actinomycetes</taxon>
        <taxon>Micromonosporales</taxon>
        <taxon>Micromonosporaceae</taxon>
        <taxon>Micromonospora</taxon>
    </lineage>
</organism>
<gene>
    <name evidence="4" type="ORF">GA0070610_2372</name>
</gene>
<evidence type="ECO:0000256" key="3">
    <source>
        <dbReference type="SAM" id="SignalP"/>
    </source>
</evidence>
<feature type="signal peptide" evidence="3">
    <location>
        <begin position="1"/>
        <end position="25"/>
    </location>
</feature>
<feature type="chain" id="PRO_5008716469" description="LPXTG-motif cell wall anchor domain-containing protein" evidence="3">
    <location>
        <begin position="26"/>
        <end position="212"/>
    </location>
</feature>
<evidence type="ECO:0000256" key="2">
    <source>
        <dbReference type="SAM" id="Phobius"/>
    </source>
</evidence>
<dbReference type="GeneID" id="95802183"/>
<keyword evidence="5" id="KW-1185">Reference proteome</keyword>
<evidence type="ECO:0008006" key="6">
    <source>
        <dbReference type="Google" id="ProtNLM"/>
    </source>
</evidence>
<feature type="compositionally biased region" description="Pro residues" evidence="1">
    <location>
        <begin position="37"/>
        <end position="46"/>
    </location>
</feature>
<proteinExistence type="predicted"/>
<evidence type="ECO:0000256" key="1">
    <source>
        <dbReference type="SAM" id="MobiDB-lite"/>
    </source>
</evidence>
<feature type="region of interest" description="Disordered" evidence="1">
    <location>
        <begin position="25"/>
        <end position="47"/>
    </location>
</feature>
<evidence type="ECO:0000313" key="4">
    <source>
        <dbReference type="EMBL" id="SCG16116.1"/>
    </source>
</evidence>
<sequence>MRLSRIIMALTVGMAVLAAPTAAGAAQPQPAPGTGTPQPPVYPPGPATLAVSPPTVFVGQTATLIGSGWTPGETVIITVSTSPLAAAVPGAEQARRSNGEMVAMAPVSLQRAPQPSPSTIVVTADGAGNFRTTYTPRHPGRYTFRAVGQTSGQVATATLTVLKKHAPPLPVTGDSLSTPMKFGGGLVGAGAVLLLLSLVWRKRHRFGMGAAR</sequence>
<dbReference type="RefSeq" id="WP_089000057.1">
    <property type="nucleotide sequence ID" value="NZ_JBFAAC010000005.1"/>
</dbReference>
<keyword evidence="2" id="KW-1133">Transmembrane helix</keyword>
<feature type="compositionally biased region" description="Low complexity" evidence="1">
    <location>
        <begin position="25"/>
        <end position="36"/>
    </location>
</feature>
<dbReference type="EMBL" id="LT607733">
    <property type="protein sequence ID" value="SCG16116.1"/>
    <property type="molecule type" value="Genomic_DNA"/>
</dbReference>
<keyword evidence="2" id="KW-0812">Transmembrane</keyword>
<name>A0A1C5GAM6_MICEH</name>
<accession>A0A1C5GAM6</accession>
<protein>
    <recommendedName>
        <fullName evidence="6">LPXTG-motif cell wall anchor domain-containing protein</fullName>
    </recommendedName>
</protein>
<dbReference type="AlphaFoldDB" id="A0A1C5GAM6"/>
<feature type="transmembrane region" description="Helical" evidence="2">
    <location>
        <begin position="182"/>
        <end position="200"/>
    </location>
</feature>
<reference evidence="4 5" key="1">
    <citation type="submission" date="2016-06" db="EMBL/GenBank/DDBJ databases">
        <authorList>
            <person name="Kjaerup R.B."/>
            <person name="Dalgaard T.S."/>
            <person name="Juul-Madsen H.R."/>
        </authorList>
    </citation>
    <scope>NUCLEOTIDE SEQUENCE [LARGE SCALE GENOMIC DNA]</scope>
    <source>
        <strain evidence="4 5">DSM 43913</strain>
    </source>
</reference>